<dbReference type="PANTHER" id="PTHR16134">
    <property type="entry name" value="F-BOX/TPR REPEAT PROTEIN POF3"/>
    <property type="match status" value="1"/>
</dbReference>
<dbReference type="CDD" id="cd22159">
    <property type="entry name" value="F-box_AtTIR1-like"/>
    <property type="match status" value="1"/>
</dbReference>
<evidence type="ECO:0000259" key="1">
    <source>
        <dbReference type="Pfam" id="PF18511"/>
    </source>
</evidence>
<dbReference type="EMBL" id="PKPP01000734">
    <property type="protein sequence ID" value="PWA89262.1"/>
    <property type="molecule type" value="Genomic_DNA"/>
</dbReference>
<dbReference type="InterPro" id="IPR041567">
    <property type="entry name" value="COI1_F-box"/>
</dbReference>
<dbReference type="PANTHER" id="PTHR16134:SF43">
    <property type="entry name" value="CORONATINE-INSENSITIVE PROTEIN 1"/>
    <property type="match status" value="1"/>
</dbReference>
<evidence type="ECO:0000313" key="2">
    <source>
        <dbReference type="EMBL" id="PWA89262.1"/>
    </source>
</evidence>
<gene>
    <name evidence="2" type="ORF">CTI12_AA107970</name>
</gene>
<keyword evidence="3" id="KW-1185">Reference proteome</keyword>
<dbReference type="Pfam" id="PF18511">
    <property type="entry name" value="F-box_5"/>
    <property type="match status" value="1"/>
</dbReference>
<proteinExistence type="predicted"/>
<dbReference type="OrthoDB" id="550575at2759"/>
<dbReference type="GO" id="GO:0031146">
    <property type="term" value="P:SCF-dependent proteasomal ubiquitin-dependent protein catabolic process"/>
    <property type="evidence" value="ECO:0007669"/>
    <property type="project" value="TreeGrafter"/>
</dbReference>
<accession>A0A2U1PU78</accession>
<feature type="domain" description="COI1 F-box" evidence="1">
    <location>
        <begin position="8"/>
        <end position="46"/>
    </location>
</feature>
<dbReference type="Gene3D" id="3.80.10.10">
    <property type="entry name" value="Ribonuclease Inhibitor"/>
    <property type="match status" value="1"/>
</dbReference>
<sequence length="656" mass="75204">MENHPHESIDTVFGCVIPYIHDSDDRNSVSLVCRKWYELDCLTRKHVTVHLAYFNSPSRLRKRFPFIESLTLQGFPDLQSLDSWSWMLNIFITHWIEEISDSYKCLKALHVRHVSVLDSDLELLARRRGKDLRHLKITKCRQFSTDGLMHIGKYCTDLKSFSLKVSGLDYRDGKWLHELALHNSSIESLDFSDMSGTNIDVNDLTLLAKNCSQSLVSFKFRDREIDLADFFSYAVRLEDCHVSKYAGFKFPPNLRCMGIFELSKSSFPFVLPFAHQLRELKIARVTLDDDSQCFLIQRCPKLEVLEAPYASGIEDKVLQVIGQFCKNLRKLKTRLRSCMGLIDVAQGCVDLECLHIKVIDIETITSEILECIGTNLKNLHDFSMVLSTYTEFETTTSSISLDNGVRLMLIGCSKLERLTIRLDYVGISGEWTPLTEVGWGYIAKYGHVLKYLYLDYVGKSDLGLVELSKGCPKLRELEILGCPLYRDNDFKWNIVFNIHSLRYMWWRGVFRSLNDMSILIIEWHGSQFNQYVRSDMLCYFTHGVAVGVFADDKPTEGSHVQSEVSKGKETNVISTPKPFNSKKRAHFCSFININSSIYVLQMVRTSTSTKASKEDGSRQGNIKETAKRYVHAAEGEGESSEECVIYINSFEEGEEI</sequence>
<dbReference type="InterPro" id="IPR032675">
    <property type="entry name" value="LRR_dom_sf"/>
</dbReference>
<dbReference type="AlphaFoldDB" id="A0A2U1PU78"/>
<dbReference type="GO" id="GO:0019005">
    <property type="term" value="C:SCF ubiquitin ligase complex"/>
    <property type="evidence" value="ECO:0007669"/>
    <property type="project" value="TreeGrafter"/>
</dbReference>
<dbReference type="STRING" id="35608.A0A2U1PU78"/>
<evidence type="ECO:0000313" key="3">
    <source>
        <dbReference type="Proteomes" id="UP000245207"/>
    </source>
</evidence>
<dbReference type="Gene3D" id="1.20.1280.50">
    <property type="match status" value="1"/>
</dbReference>
<reference evidence="2 3" key="1">
    <citation type="journal article" date="2018" name="Mol. Plant">
        <title>The genome of Artemisia annua provides insight into the evolution of Asteraceae family and artemisinin biosynthesis.</title>
        <authorList>
            <person name="Shen Q."/>
            <person name="Zhang L."/>
            <person name="Liao Z."/>
            <person name="Wang S."/>
            <person name="Yan T."/>
            <person name="Shi P."/>
            <person name="Liu M."/>
            <person name="Fu X."/>
            <person name="Pan Q."/>
            <person name="Wang Y."/>
            <person name="Lv Z."/>
            <person name="Lu X."/>
            <person name="Zhang F."/>
            <person name="Jiang W."/>
            <person name="Ma Y."/>
            <person name="Chen M."/>
            <person name="Hao X."/>
            <person name="Li L."/>
            <person name="Tang Y."/>
            <person name="Lv G."/>
            <person name="Zhou Y."/>
            <person name="Sun X."/>
            <person name="Brodelius P.E."/>
            <person name="Rose J.K.C."/>
            <person name="Tang K."/>
        </authorList>
    </citation>
    <scope>NUCLEOTIDE SEQUENCE [LARGE SCALE GENOMIC DNA]</scope>
    <source>
        <strain evidence="3">cv. Huhao1</strain>
        <tissue evidence="2">Leaf</tissue>
    </source>
</reference>
<protein>
    <recommendedName>
        <fullName evidence="1">COI1 F-box domain-containing protein</fullName>
    </recommendedName>
</protein>
<dbReference type="Proteomes" id="UP000245207">
    <property type="component" value="Unassembled WGS sequence"/>
</dbReference>
<comment type="caution">
    <text evidence="2">The sequence shown here is derived from an EMBL/GenBank/DDBJ whole genome shotgun (WGS) entry which is preliminary data.</text>
</comment>
<dbReference type="SUPFAM" id="SSF52047">
    <property type="entry name" value="RNI-like"/>
    <property type="match status" value="1"/>
</dbReference>
<name>A0A2U1PU78_ARTAN</name>
<organism evidence="2 3">
    <name type="scientific">Artemisia annua</name>
    <name type="common">Sweet wormwood</name>
    <dbReference type="NCBI Taxonomy" id="35608"/>
    <lineage>
        <taxon>Eukaryota</taxon>
        <taxon>Viridiplantae</taxon>
        <taxon>Streptophyta</taxon>
        <taxon>Embryophyta</taxon>
        <taxon>Tracheophyta</taxon>
        <taxon>Spermatophyta</taxon>
        <taxon>Magnoliopsida</taxon>
        <taxon>eudicotyledons</taxon>
        <taxon>Gunneridae</taxon>
        <taxon>Pentapetalae</taxon>
        <taxon>asterids</taxon>
        <taxon>campanulids</taxon>
        <taxon>Asterales</taxon>
        <taxon>Asteraceae</taxon>
        <taxon>Asteroideae</taxon>
        <taxon>Anthemideae</taxon>
        <taxon>Artemisiinae</taxon>
        <taxon>Artemisia</taxon>
    </lineage>
</organism>